<organism evidence="15">
    <name type="scientific">Mytilinidion resinicola</name>
    <dbReference type="NCBI Taxonomy" id="574789"/>
    <lineage>
        <taxon>Eukaryota</taxon>
        <taxon>Fungi</taxon>
        <taxon>Dikarya</taxon>
        <taxon>Ascomycota</taxon>
        <taxon>Pezizomycotina</taxon>
        <taxon>Dothideomycetes</taxon>
        <taxon>Pleosporomycetidae</taxon>
        <taxon>Mytilinidiales</taxon>
        <taxon>Mytilinidiaceae</taxon>
        <taxon>Mytilinidion</taxon>
    </lineage>
</organism>
<dbReference type="InterPro" id="IPR034164">
    <property type="entry name" value="Pepsin-like_dom"/>
</dbReference>
<dbReference type="PROSITE" id="PS00141">
    <property type="entry name" value="ASP_PROTEASE"/>
    <property type="match status" value="1"/>
</dbReference>
<keyword evidence="7" id="KW-0472">Membrane</keyword>
<keyword evidence="8" id="KW-0325">Glycoprotein</keyword>
<feature type="compositionally biased region" description="Polar residues" evidence="13">
    <location>
        <begin position="339"/>
        <end position="412"/>
    </location>
</feature>
<proteinExistence type="inferred from homology"/>
<feature type="non-terminal residue" evidence="15">
    <location>
        <position position="418"/>
    </location>
</feature>
<evidence type="ECO:0000259" key="14">
    <source>
        <dbReference type="PROSITE" id="PS51767"/>
    </source>
</evidence>
<keyword evidence="9" id="KW-0449">Lipoprotein</keyword>
<dbReference type="EMBL" id="MU003701">
    <property type="protein sequence ID" value="KAF2809661.1"/>
    <property type="molecule type" value="Genomic_DNA"/>
</dbReference>
<evidence type="ECO:0000313" key="15">
    <source>
        <dbReference type="EMBL" id="KAF2809661.1"/>
    </source>
</evidence>
<evidence type="ECO:0000256" key="1">
    <source>
        <dbReference type="ARBA" id="ARBA00004236"/>
    </source>
</evidence>
<dbReference type="CDD" id="cd05471">
    <property type="entry name" value="pepsin_like"/>
    <property type="match status" value="1"/>
</dbReference>
<evidence type="ECO:0000256" key="10">
    <source>
        <dbReference type="PIRSR" id="PIRSR601461-1"/>
    </source>
</evidence>
<evidence type="ECO:0000256" key="9">
    <source>
        <dbReference type="ARBA" id="ARBA00023288"/>
    </source>
</evidence>
<dbReference type="PANTHER" id="PTHR47966:SF75">
    <property type="entry name" value="ENDOPEPTIDASE (CTSD), PUTATIVE (AFU_ORTHOLOGUE AFUA_4G07040)-RELATED"/>
    <property type="match status" value="1"/>
</dbReference>
<keyword evidence="6 12" id="KW-0378">Hydrolase</keyword>
<dbReference type="SUPFAM" id="SSF50630">
    <property type="entry name" value="Acid proteases"/>
    <property type="match status" value="1"/>
</dbReference>
<sequence>MVAVTFGTSSEEYHLLVDAASSNTWVMSSECETDACKTHSTFGKEDSTSLTVSDQTFSITYGTGQVNGTVATDDVHVGDLSASLTFGLGIGVSSDFTSYPMDGILGLGRGDSTSNAIEAPSLMDLLSTKSLIKAKLFGLHLSRTSDGDNDGELNFGAPDTERYSGDLNYMSVIENEDGFWEIPLDDAGVDDKTLGSKGRSAIIDSGTSWLMMPEGDAVALHKLIPGYTQSGETFTVPCTSKQAVQLTFGGVVYNVSTADYIGGKLSNGACSSKIIGRQTFGPHQWLVGDVFLKNVYTVFDLDDSRVGFGVKSEEAVASSTVSSSASATGSPTASGTPSNAPTSTVEEFSGASATPTSLKTCTAGSTSFSNSGSAKLAPTGTTLLTEASTPTGTAVVTAESQQSPSATASPTNKGAAVR</sequence>
<evidence type="ECO:0000256" key="13">
    <source>
        <dbReference type="SAM" id="MobiDB-lite"/>
    </source>
</evidence>
<dbReference type="InterPro" id="IPR001969">
    <property type="entry name" value="Aspartic_peptidase_AS"/>
</dbReference>
<protein>
    <submittedName>
        <fullName evidence="15 17">Acid protease</fullName>
    </submittedName>
</protein>
<evidence type="ECO:0000256" key="3">
    <source>
        <dbReference type="ARBA" id="ARBA00022475"/>
    </source>
</evidence>
<keyword evidence="5 12" id="KW-0064">Aspartyl protease</keyword>
<feature type="active site" evidence="10">
    <location>
        <position position="18"/>
    </location>
</feature>
<accession>A0A6A6YLK2</accession>
<gene>
    <name evidence="15 17" type="ORF">BDZ99DRAFT_417745</name>
</gene>
<keyword evidence="16" id="KW-1185">Reference proteome</keyword>
<comment type="similarity">
    <text evidence="2 12">Belongs to the peptidase A1 family.</text>
</comment>
<keyword evidence="4 12" id="KW-0645">Protease</keyword>
<evidence type="ECO:0000256" key="11">
    <source>
        <dbReference type="PIRSR" id="PIRSR601461-2"/>
    </source>
</evidence>
<evidence type="ECO:0000256" key="12">
    <source>
        <dbReference type="RuleBase" id="RU000454"/>
    </source>
</evidence>
<dbReference type="InterPro" id="IPR001461">
    <property type="entry name" value="Aspartic_peptidase_A1"/>
</dbReference>
<keyword evidence="3" id="KW-1003">Cell membrane</keyword>
<evidence type="ECO:0000313" key="17">
    <source>
        <dbReference type="RefSeq" id="XP_033576625.1"/>
    </source>
</evidence>
<evidence type="ECO:0000313" key="16">
    <source>
        <dbReference type="Proteomes" id="UP000504636"/>
    </source>
</evidence>
<dbReference type="AlphaFoldDB" id="A0A6A6YLK2"/>
<feature type="region of interest" description="Disordered" evidence="13">
    <location>
        <begin position="319"/>
        <end position="418"/>
    </location>
</feature>
<dbReference type="GO" id="GO:0006508">
    <property type="term" value="P:proteolysis"/>
    <property type="evidence" value="ECO:0007669"/>
    <property type="project" value="UniProtKB-KW"/>
</dbReference>
<dbReference type="Gene3D" id="2.40.70.10">
    <property type="entry name" value="Acid Proteases"/>
    <property type="match status" value="2"/>
</dbReference>
<reference evidence="17" key="3">
    <citation type="submission" date="2025-04" db="UniProtKB">
        <authorList>
            <consortium name="RefSeq"/>
        </authorList>
    </citation>
    <scope>IDENTIFICATION</scope>
    <source>
        <strain evidence="17">CBS 304.34</strain>
    </source>
</reference>
<dbReference type="Proteomes" id="UP000504636">
    <property type="component" value="Unplaced"/>
</dbReference>
<reference evidence="15 17" key="1">
    <citation type="journal article" date="2020" name="Stud. Mycol.">
        <title>101 Dothideomycetes genomes: a test case for predicting lifestyles and emergence of pathogens.</title>
        <authorList>
            <person name="Haridas S."/>
            <person name="Albert R."/>
            <person name="Binder M."/>
            <person name="Bloem J."/>
            <person name="Labutti K."/>
            <person name="Salamov A."/>
            <person name="Andreopoulos B."/>
            <person name="Baker S."/>
            <person name="Barry K."/>
            <person name="Bills G."/>
            <person name="Bluhm B."/>
            <person name="Cannon C."/>
            <person name="Castanera R."/>
            <person name="Culley D."/>
            <person name="Daum C."/>
            <person name="Ezra D."/>
            <person name="Gonzalez J."/>
            <person name="Henrissat B."/>
            <person name="Kuo A."/>
            <person name="Liang C."/>
            <person name="Lipzen A."/>
            <person name="Lutzoni F."/>
            <person name="Magnuson J."/>
            <person name="Mondo S."/>
            <person name="Nolan M."/>
            <person name="Ohm R."/>
            <person name="Pangilinan J."/>
            <person name="Park H.-J."/>
            <person name="Ramirez L."/>
            <person name="Alfaro M."/>
            <person name="Sun H."/>
            <person name="Tritt A."/>
            <person name="Yoshinaga Y."/>
            <person name="Zwiers L.-H."/>
            <person name="Turgeon B."/>
            <person name="Goodwin S."/>
            <person name="Spatafora J."/>
            <person name="Crous P."/>
            <person name="Grigoriev I."/>
        </authorList>
    </citation>
    <scope>NUCLEOTIDE SEQUENCE</scope>
    <source>
        <strain evidence="15 17">CBS 304.34</strain>
    </source>
</reference>
<dbReference type="PANTHER" id="PTHR47966">
    <property type="entry name" value="BETA-SITE APP-CLEAVING ENZYME, ISOFORM A-RELATED"/>
    <property type="match status" value="1"/>
</dbReference>
<evidence type="ECO:0000256" key="4">
    <source>
        <dbReference type="ARBA" id="ARBA00022670"/>
    </source>
</evidence>
<feature type="active site" evidence="10">
    <location>
        <position position="204"/>
    </location>
</feature>
<feature type="disulfide bond" evidence="11">
    <location>
        <begin position="31"/>
        <end position="36"/>
    </location>
</feature>
<dbReference type="Pfam" id="PF00026">
    <property type="entry name" value="Asp"/>
    <property type="match status" value="1"/>
</dbReference>
<evidence type="ECO:0000256" key="6">
    <source>
        <dbReference type="ARBA" id="ARBA00022801"/>
    </source>
</evidence>
<feature type="domain" description="Peptidase A1" evidence="14">
    <location>
        <begin position="1"/>
        <end position="309"/>
    </location>
</feature>
<dbReference type="RefSeq" id="XP_033576625.1">
    <property type="nucleotide sequence ID" value="XM_033716834.1"/>
</dbReference>
<keyword evidence="11" id="KW-1015">Disulfide bond</keyword>
<evidence type="ECO:0000256" key="7">
    <source>
        <dbReference type="ARBA" id="ARBA00023136"/>
    </source>
</evidence>
<feature type="compositionally biased region" description="Low complexity" evidence="13">
    <location>
        <begin position="319"/>
        <end position="338"/>
    </location>
</feature>
<evidence type="ECO:0000256" key="8">
    <source>
        <dbReference type="ARBA" id="ARBA00023180"/>
    </source>
</evidence>
<dbReference type="PROSITE" id="PS51767">
    <property type="entry name" value="PEPTIDASE_A1"/>
    <property type="match status" value="1"/>
</dbReference>
<dbReference type="InterPro" id="IPR033121">
    <property type="entry name" value="PEPTIDASE_A1"/>
</dbReference>
<dbReference type="InterPro" id="IPR021109">
    <property type="entry name" value="Peptidase_aspartic_dom_sf"/>
</dbReference>
<dbReference type="GO" id="GO:0004190">
    <property type="term" value="F:aspartic-type endopeptidase activity"/>
    <property type="evidence" value="ECO:0007669"/>
    <property type="project" value="UniProtKB-KW"/>
</dbReference>
<dbReference type="Gene3D" id="2.60.40.1960">
    <property type="match status" value="1"/>
</dbReference>
<dbReference type="OrthoDB" id="660550at2759"/>
<dbReference type="GO" id="GO:0005886">
    <property type="term" value="C:plasma membrane"/>
    <property type="evidence" value="ECO:0007669"/>
    <property type="project" value="UniProtKB-SubCell"/>
</dbReference>
<dbReference type="PRINTS" id="PR00792">
    <property type="entry name" value="PEPSIN"/>
</dbReference>
<reference evidence="17" key="2">
    <citation type="submission" date="2020-04" db="EMBL/GenBank/DDBJ databases">
        <authorList>
            <consortium name="NCBI Genome Project"/>
        </authorList>
    </citation>
    <scope>NUCLEOTIDE SEQUENCE</scope>
    <source>
        <strain evidence="17">CBS 304.34</strain>
    </source>
</reference>
<evidence type="ECO:0000256" key="2">
    <source>
        <dbReference type="ARBA" id="ARBA00007447"/>
    </source>
</evidence>
<name>A0A6A6YLK2_9PEZI</name>
<dbReference type="FunFam" id="2.40.70.10:FF:000060">
    <property type="entry name" value="Aspartic-type endopeptidase ctsD"/>
    <property type="match status" value="1"/>
</dbReference>
<dbReference type="GeneID" id="54457727"/>
<comment type="subcellular location">
    <subcellularLocation>
        <location evidence="1">Cell membrane</location>
    </subcellularLocation>
</comment>
<evidence type="ECO:0000256" key="5">
    <source>
        <dbReference type="ARBA" id="ARBA00022750"/>
    </source>
</evidence>